<name>A0A544VUT1_9MYCO</name>
<gene>
    <name evidence="1" type="ORF">D8S82_25675</name>
</gene>
<dbReference type="Proteomes" id="UP000315759">
    <property type="component" value="Unassembled WGS sequence"/>
</dbReference>
<protein>
    <submittedName>
        <fullName evidence="1">Formate dehydrogenase subunit delta</fullName>
    </submittedName>
</protein>
<accession>A0A544VUT1</accession>
<dbReference type="AlphaFoldDB" id="A0A544VUT1"/>
<proteinExistence type="predicted"/>
<dbReference type="Pfam" id="PF11390">
    <property type="entry name" value="FdsD"/>
    <property type="match status" value="1"/>
</dbReference>
<keyword evidence="2" id="KW-1185">Reference proteome</keyword>
<organism evidence="1 2">
    <name type="scientific">Mycolicibacterium hodleri</name>
    <dbReference type="NCBI Taxonomy" id="49897"/>
    <lineage>
        <taxon>Bacteria</taxon>
        <taxon>Bacillati</taxon>
        <taxon>Actinomycetota</taxon>
        <taxon>Actinomycetes</taxon>
        <taxon>Mycobacteriales</taxon>
        <taxon>Mycobacteriaceae</taxon>
        <taxon>Mycolicibacterium</taxon>
    </lineage>
</organism>
<dbReference type="EMBL" id="VIFX01000040">
    <property type="protein sequence ID" value="TQR83743.1"/>
    <property type="molecule type" value="Genomic_DNA"/>
</dbReference>
<reference evidence="1 2" key="1">
    <citation type="submission" date="2018-10" db="EMBL/GenBank/DDBJ databases">
        <title>Draft genome of Mycobacterium hodleri strain B.</title>
        <authorList>
            <person name="Amande T.J."/>
            <person name="Mcgenity T.J."/>
        </authorList>
    </citation>
    <scope>NUCLEOTIDE SEQUENCE [LARGE SCALE GENOMIC DNA]</scope>
    <source>
        <strain evidence="1 2">B</strain>
    </source>
</reference>
<evidence type="ECO:0000313" key="2">
    <source>
        <dbReference type="Proteomes" id="UP000315759"/>
    </source>
</evidence>
<comment type="caution">
    <text evidence="1">The sequence shown here is derived from an EMBL/GenBank/DDBJ whole genome shotgun (WGS) entry which is preliminary data.</text>
</comment>
<evidence type="ECO:0000313" key="1">
    <source>
        <dbReference type="EMBL" id="TQR83743.1"/>
    </source>
</evidence>
<dbReference type="InterPro" id="IPR021074">
    <property type="entry name" value="Formate_DH_dsu"/>
</dbReference>
<sequence>MVNDILANLSYLSDDEAASALAGHIERFWDPRMTGRLRERVTADAASVSTVVVAAVAQLS</sequence>